<evidence type="ECO:0000313" key="3">
    <source>
        <dbReference type="Proteomes" id="UP001501725"/>
    </source>
</evidence>
<organism evidence="2 3">
    <name type="scientific">Flaviaesturariibacter amylovorans</name>
    <dbReference type="NCBI Taxonomy" id="1084520"/>
    <lineage>
        <taxon>Bacteria</taxon>
        <taxon>Pseudomonadati</taxon>
        <taxon>Bacteroidota</taxon>
        <taxon>Chitinophagia</taxon>
        <taxon>Chitinophagales</taxon>
        <taxon>Chitinophagaceae</taxon>
        <taxon>Flaviaestuariibacter</taxon>
    </lineage>
</organism>
<name>A0ABP8HE50_9BACT</name>
<evidence type="ECO:0000256" key="1">
    <source>
        <dbReference type="SAM" id="MobiDB-lite"/>
    </source>
</evidence>
<comment type="caution">
    <text evidence="2">The sequence shown here is derived from an EMBL/GenBank/DDBJ whole genome shotgun (WGS) entry which is preliminary data.</text>
</comment>
<reference evidence="3" key="1">
    <citation type="journal article" date="2019" name="Int. J. Syst. Evol. Microbiol.">
        <title>The Global Catalogue of Microorganisms (GCM) 10K type strain sequencing project: providing services to taxonomists for standard genome sequencing and annotation.</title>
        <authorList>
            <consortium name="The Broad Institute Genomics Platform"/>
            <consortium name="The Broad Institute Genome Sequencing Center for Infectious Disease"/>
            <person name="Wu L."/>
            <person name="Ma J."/>
        </authorList>
    </citation>
    <scope>NUCLEOTIDE SEQUENCE [LARGE SCALE GENOMIC DNA]</scope>
    <source>
        <strain evidence="3">JCM 17919</strain>
    </source>
</reference>
<accession>A0ABP8HE50</accession>
<dbReference type="RefSeq" id="WP_345257013.1">
    <property type="nucleotide sequence ID" value="NZ_BAABGY010000011.1"/>
</dbReference>
<dbReference type="Proteomes" id="UP001501725">
    <property type="component" value="Unassembled WGS sequence"/>
</dbReference>
<protein>
    <submittedName>
        <fullName evidence="2">Uncharacterized protein</fullName>
    </submittedName>
</protein>
<gene>
    <name evidence="2" type="ORF">GCM10023184_34250</name>
</gene>
<sequence length="73" mass="8144">MATSRHRGTELNNVRETWEQNERESGMTPVSNTGSEGLERTIQEEAAEYDRNSSEERLLGGDRASVSDAEGEE</sequence>
<feature type="compositionally biased region" description="Basic and acidic residues" evidence="1">
    <location>
        <begin position="37"/>
        <end position="60"/>
    </location>
</feature>
<feature type="region of interest" description="Disordered" evidence="1">
    <location>
        <begin position="1"/>
        <end position="73"/>
    </location>
</feature>
<proteinExistence type="predicted"/>
<keyword evidence="3" id="KW-1185">Reference proteome</keyword>
<feature type="compositionally biased region" description="Basic and acidic residues" evidence="1">
    <location>
        <begin position="16"/>
        <end position="25"/>
    </location>
</feature>
<evidence type="ECO:0000313" key="2">
    <source>
        <dbReference type="EMBL" id="GAA4338063.1"/>
    </source>
</evidence>
<dbReference type="EMBL" id="BAABGY010000011">
    <property type="protein sequence ID" value="GAA4338063.1"/>
    <property type="molecule type" value="Genomic_DNA"/>
</dbReference>